<dbReference type="EMBL" id="LR796231">
    <property type="protein sequence ID" value="CAB4128303.1"/>
    <property type="molecule type" value="Genomic_DNA"/>
</dbReference>
<protein>
    <submittedName>
        <fullName evidence="2">Uncharacterized protein</fullName>
    </submittedName>
</protein>
<sequence length="74" mass="7551">MGLAPKGSKSSINKESNSTPKYAPNNPVDRKAKAALSKGSVAKGGTIKAPGEIVAMASPKTRNKAAATAQKRSK</sequence>
<evidence type="ECO:0000313" key="3">
    <source>
        <dbReference type="EMBL" id="CAB5219068.1"/>
    </source>
</evidence>
<feature type="region of interest" description="Disordered" evidence="1">
    <location>
        <begin position="1"/>
        <end position="74"/>
    </location>
</feature>
<dbReference type="EMBL" id="LR798275">
    <property type="protein sequence ID" value="CAB5219068.1"/>
    <property type="molecule type" value="Genomic_DNA"/>
</dbReference>
<name>A0A6J5L4R3_9CAUD</name>
<accession>A0A6J5L4R3</accession>
<feature type="compositionally biased region" description="Polar residues" evidence="1">
    <location>
        <begin position="8"/>
        <end position="20"/>
    </location>
</feature>
<evidence type="ECO:0000313" key="2">
    <source>
        <dbReference type="EMBL" id="CAB4128303.1"/>
    </source>
</evidence>
<evidence type="ECO:0000256" key="1">
    <source>
        <dbReference type="SAM" id="MobiDB-lite"/>
    </source>
</evidence>
<proteinExistence type="predicted"/>
<organism evidence="2">
    <name type="scientific">uncultured Caudovirales phage</name>
    <dbReference type="NCBI Taxonomy" id="2100421"/>
    <lineage>
        <taxon>Viruses</taxon>
        <taxon>Duplodnaviria</taxon>
        <taxon>Heunggongvirae</taxon>
        <taxon>Uroviricota</taxon>
        <taxon>Caudoviricetes</taxon>
        <taxon>Peduoviridae</taxon>
        <taxon>Maltschvirus</taxon>
        <taxon>Maltschvirus maltsch</taxon>
    </lineage>
</organism>
<gene>
    <name evidence="2" type="ORF">UFOVP113_34</name>
    <name evidence="3" type="ORF">UFOVP225_21</name>
</gene>
<reference evidence="2" key="1">
    <citation type="submission" date="2020-04" db="EMBL/GenBank/DDBJ databases">
        <authorList>
            <person name="Chiriac C."/>
            <person name="Salcher M."/>
            <person name="Ghai R."/>
            <person name="Kavagutti S V."/>
        </authorList>
    </citation>
    <scope>NUCLEOTIDE SEQUENCE</scope>
</reference>